<dbReference type="AlphaFoldDB" id="A0A0M0LS13"/>
<comment type="caution">
    <text evidence="2">The sequence shown here is derived from an EMBL/GenBank/DDBJ whole genome shotgun (WGS) entry which is preliminary data.</text>
</comment>
<gene>
    <name evidence="2" type="ORF">Ctob_013544</name>
</gene>
<evidence type="ECO:0000313" key="2">
    <source>
        <dbReference type="EMBL" id="KOO53839.1"/>
    </source>
</evidence>
<accession>A0A0M0LS13</accession>
<evidence type="ECO:0000256" key="1">
    <source>
        <dbReference type="SAM" id="MobiDB-lite"/>
    </source>
</evidence>
<feature type="compositionally biased region" description="Basic and acidic residues" evidence="1">
    <location>
        <begin position="209"/>
        <end position="223"/>
    </location>
</feature>
<evidence type="ECO:0000313" key="3">
    <source>
        <dbReference type="Proteomes" id="UP000037460"/>
    </source>
</evidence>
<feature type="region of interest" description="Disordered" evidence="1">
    <location>
        <begin position="193"/>
        <end position="228"/>
    </location>
</feature>
<proteinExistence type="predicted"/>
<dbReference type="EMBL" id="JWZX01000038">
    <property type="protein sequence ID" value="KOO53839.1"/>
    <property type="molecule type" value="Genomic_DNA"/>
</dbReference>
<feature type="region of interest" description="Disordered" evidence="1">
    <location>
        <begin position="1"/>
        <end position="23"/>
    </location>
</feature>
<reference evidence="3" key="1">
    <citation type="journal article" date="2015" name="PLoS Genet.">
        <title>Genome Sequence and Transcriptome Analyses of Chrysochromulina tobin: Metabolic Tools for Enhanced Algal Fitness in the Prominent Order Prymnesiales (Haptophyceae).</title>
        <authorList>
            <person name="Hovde B.T."/>
            <person name="Deodato C.R."/>
            <person name="Hunsperger H.M."/>
            <person name="Ryken S.A."/>
            <person name="Yost W."/>
            <person name="Jha R.K."/>
            <person name="Patterson J."/>
            <person name="Monnat R.J. Jr."/>
            <person name="Barlow S.B."/>
            <person name="Starkenburg S.R."/>
            <person name="Cattolico R.A."/>
        </authorList>
    </citation>
    <scope>NUCLEOTIDE SEQUENCE</scope>
    <source>
        <strain evidence="3">CCMP291</strain>
    </source>
</reference>
<feature type="compositionally biased region" description="Low complexity" evidence="1">
    <location>
        <begin position="193"/>
        <end position="208"/>
    </location>
</feature>
<dbReference type="Proteomes" id="UP000037460">
    <property type="component" value="Unassembled WGS sequence"/>
</dbReference>
<protein>
    <submittedName>
        <fullName evidence="2">Uncharacterized protein</fullName>
    </submittedName>
</protein>
<sequence>MVISMRQHNAASPIPTGKSPVQRQLSGGLRRANALFYDDNTENLKGANPRGKHPSVLVKHCKEPLSVDDISRVQQVFAQKAIASAEDGSTPVPFFFFDFDGTLTMRDGLLNLAIEQDDLSVLFGTFERQRALQRLLSALLQAGQVYILTSNMAYTRAAQCLNALLATGPAAGSRSSYSRAGSRDLCTGISAGASSGMARSSSGSSTDGEAARASHGAEGRTEGPEQPQGLRFAVDDTVLFVPVGNKLKILEEIIRARGFALCMK</sequence>
<name>A0A0M0LS13_9EUKA</name>
<keyword evidence="3" id="KW-1185">Reference proteome</keyword>
<feature type="compositionally biased region" description="Polar residues" evidence="1">
    <location>
        <begin position="1"/>
        <end position="10"/>
    </location>
</feature>
<organism evidence="2 3">
    <name type="scientific">Chrysochromulina tobinii</name>
    <dbReference type="NCBI Taxonomy" id="1460289"/>
    <lineage>
        <taxon>Eukaryota</taxon>
        <taxon>Haptista</taxon>
        <taxon>Haptophyta</taxon>
        <taxon>Prymnesiophyceae</taxon>
        <taxon>Prymnesiales</taxon>
        <taxon>Chrysochromulinaceae</taxon>
        <taxon>Chrysochromulina</taxon>
    </lineage>
</organism>